<dbReference type="InterPro" id="IPR036259">
    <property type="entry name" value="MFS_trans_sf"/>
</dbReference>
<protein>
    <recommendedName>
        <fullName evidence="4">Autophagy-related protein</fullName>
    </recommendedName>
</protein>
<evidence type="ECO:0000313" key="2">
    <source>
        <dbReference type="EMBL" id="KIJ30595.1"/>
    </source>
</evidence>
<dbReference type="SUPFAM" id="SSF103473">
    <property type="entry name" value="MFS general substrate transporter"/>
    <property type="match status" value="1"/>
</dbReference>
<gene>
    <name evidence="2" type="ORF">M422DRAFT_106460</name>
</gene>
<feature type="non-terminal residue" evidence="2">
    <location>
        <position position="100"/>
    </location>
</feature>
<feature type="transmembrane region" description="Helical" evidence="1">
    <location>
        <begin position="20"/>
        <end position="40"/>
    </location>
</feature>
<reference evidence="2 3" key="1">
    <citation type="submission" date="2014-06" db="EMBL/GenBank/DDBJ databases">
        <title>Evolutionary Origins and Diversification of the Mycorrhizal Mutualists.</title>
        <authorList>
            <consortium name="DOE Joint Genome Institute"/>
            <consortium name="Mycorrhizal Genomics Consortium"/>
            <person name="Kohler A."/>
            <person name="Kuo A."/>
            <person name="Nagy L.G."/>
            <person name="Floudas D."/>
            <person name="Copeland A."/>
            <person name="Barry K.W."/>
            <person name="Cichocki N."/>
            <person name="Veneault-Fourrey C."/>
            <person name="LaButti K."/>
            <person name="Lindquist E.A."/>
            <person name="Lipzen A."/>
            <person name="Lundell T."/>
            <person name="Morin E."/>
            <person name="Murat C."/>
            <person name="Riley R."/>
            <person name="Ohm R."/>
            <person name="Sun H."/>
            <person name="Tunlid A."/>
            <person name="Henrissat B."/>
            <person name="Grigoriev I.V."/>
            <person name="Hibbett D.S."/>
            <person name="Martin F."/>
        </authorList>
    </citation>
    <scope>NUCLEOTIDE SEQUENCE [LARGE SCALE GENOMIC DNA]</scope>
    <source>
        <strain evidence="2 3">SS14</strain>
    </source>
</reference>
<keyword evidence="1" id="KW-1133">Transmembrane helix</keyword>
<proteinExistence type="predicted"/>
<evidence type="ECO:0000256" key="1">
    <source>
        <dbReference type="SAM" id="Phobius"/>
    </source>
</evidence>
<organism evidence="2 3">
    <name type="scientific">Sphaerobolus stellatus (strain SS14)</name>
    <dbReference type="NCBI Taxonomy" id="990650"/>
    <lineage>
        <taxon>Eukaryota</taxon>
        <taxon>Fungi</taxon>
        <taxon>Dikarya</taxon>
        <taxon>Basidiomycota</taxon>
        <taxon>Agaricomycotina</taxon>
        <taxon>Agaricomycetes</taxon>
        <taxon>Phallomycetidae</taxon>
        <taxon>Geastrales</taxon>
        <taxon>Sphaerobolaceae</taxon>
        <taxon>Sphaerobolus</taxon>
    </lineage>
</organism>
<evidence type="ECO:0008006" key="4">
    <source>
        <dbReference type="Google" id="ProtNLM"/>
    </source>
</evidence>
<dbReference type="Proteomes" id="UP000054279">
    <property type="component" value="Unassembled WGS sequence"/>
</dbReference>
<dbReference type="AlphaFoldDB" id="A0A0C9UZM3"/>
<keyword evidence="1" id="KW-0472">Membrane</keyword>
<accession>A0A0C9UZM3</accession>
<evidence type="ECO:0000313" key="3">
    <source>
        <dbReference type="Proteomes" id="UP000054279"/>
    </source>
</evidence>
<sequence length="100" mass="10713">PSDSNPTSSSPDDEIVDGGWRAWTTVIGGFLATSATFGYVNAFGVYQDVYTRAGTASPSKISWIGSTQLFFLLAMALPAGKLLDLGYFRQTVFCGSILYV</sequence>
<dbReference type="OrthoDB" id="2802485at2759"/>
<name>A0A0C9UZM3_SPHS4</name>
<dbReference type="HOGENOM" id="CLU_162168_0_0_1"/>
<feature type="non-terminal residue" evidence="2">
    <location>
        <position position="1"/>
    </location>
</feature>
<dbReference type="EMBL" id="KN837258">
    <property type="protein sequence ID" value="KIJ30595.1"/>
    <property type="molecule type" value="Genomic_DNA"/>
</dbReference>
<keyword evidence="3" id="KW-1185">Reference proteome</keyword>
<keyword evidence="1" id="KW-0812">Transmembrane</keyword>